<keyword evidence="3" id="KW-1185">Reference proteome</keyword>
<protein>
    <submittedName>
        <fullName evidence="2">Uncharacterized protein</fullName>
    </submittedName>
</protein>
<keyword evidence="1" id="KW-0472">Membrane</keyword>
<dbReference type="CDD" id="cd09850">
    <property type="entry name" value="Ebola-like_HR1-HR2"/>
    <property type="match status" value="1"/>
</dbReference>
<dbReference type="Ensembl" id="ENSPCET00000009352.1">
    <property type="protein sequence ID" value="ENSPCEP00000009033.1"/>
    <property type="gene ID" value="ENSPCEG00000007249.1"/>
</dbReference>
<dbReference type="InterPro" id="IPR018154">
    <property type="entry name" value="TLV/ENV_coat_polyprotein"/>
</dbReference>
<dbReference type="PANTHER" id="PTHR10424">
    <property type="entry name" value="VIRAL ENVELOPE PROTEIN"/>
    <property type="match status" value="1"/>
</dbReference>
<reference evidence="2" key="1">
    <citation type="submission" date="2025-08" db="UniProtKB">
        <authorList>
            <consortium name="Ensembl"/>
        </authorList>
    </citation>
    <scope>IDENTIFICATION</scope>
</reference>
<dbReference type="PANTHER" id="PTHR10424:SF68">
    <property type="entry name" value="ENDOGENOUS RETROVIRUS GROUP 3 MEMBER 1 ENV POLYPROTEIN"/>
    <property type="match status" value="1"/>
</dbReference>
<dbReference type="Pfam" id="PF00429">
    <property type="entry name" value="TLV_coat"/>
    <property type="match status" value="1"/>
</dbReference>
<dbReference type="Gene3D" id="1.10.287.210">
    <property type="match status" value="1"/>
</dbReference>
<dbReference type="SUPFAM" id="SSF58069">
    <property type="entry name" value="Virus ectodomain"/>
    <property type="match status" value="1"/>
</dbReference>
<reference evidence="2" key="2">
    <citation type="submission" date="2025-09" db="UniProtKB">
        <authorList>
            <consortium name="Ensembl"/>
        </authorList>
    </citation>
    <scope>IDENTIFICATION</scope>
</reference>
<keyword evidence="1" id="KW-0812">Transmembrane</keyword>
<feature type="transmembrane region" description="Helical" evidence="1">
    <location>
        <begin position="647"/>
        <end position="668"/>
    </location>
</feature>
<feature type="transmembrane region" description="Helical" evidence="1">
    <location>
        <begin position="12"/>
        <end position="34"/>
    </location>
</feature>
<keyword evidence="1" id="KW-1133">Transmembrane helix</keyword>
<dbReference type="Proteomes" id="UP000694393">
    <property type="component" value="Unplaced"/>
</dbReference>
<dbReference type="AlphaFoldDB" id="A0A8C8RPM8"/>
<accession>A0A8C8RPM8</accession>
<name>A0A8C8RPM8_9SAUR</name>
<evidence type="ECO:0000313" key="2">
    <source>
        <dbReference type="Ensembl" id="ENSPCEP00000009033.1"/>
    </source>
</evidence>
<sequence length="712" mass="79771">MEGWHGPPRSPYSFYFLLLTVFGLCLLLCCSVTWPPLAPCTTCLIRTRRGSTEEFTLAYYSSYSCKGFKSKCTYQGVTYSICQEFNKNTCYNPQADPSQQWVYVHQGRTPEGPVLFKTRIFNMSAPVTVTLEACQLASWSSCGPLNWQRAYAANDKYICPEPPRTRNNVPLFSIPCRTWGDVRWATYIREGPSDPSPNAAWLTRVPGSSSCPSHTCNFVNFIFRNLPRFLANFRDQYGIRIAGSGADPGGFFFLKIHTLYAQAAPHSVVHSNFWEEVQAPSMGPPEPLALPLTDRAVPGTNLFLELASSISHALNVTDCFVCGGTNMGDQWPWEGAEFNVSQTYNISLGKSFRGLGKGQWTLRNRVLGHWCIQRVPRRPSAPLVGNSDCQTLTILNKSISHWPNTSSIPDNRLWVGHPFYEALTNASYRGTWSAPPGLYWICGYTAYSRLPPAWGGTCLLGQIKPAFFLLPLSAGELLGHPVYASRPLRERRSAPELKIGDWGNDWPPERIVRYYGPATWAQDRSWGYRTPIYMLNRIIRLQAVLELITNETSRALGLLAKQHTQVHNAVYQNRLALDYLLLAEGGVCGKFNLSDCCLQIDDHGDVISEIVDNVRRLAHVPVQTWEGWNFENPFSSWFSRFGTLKGMFGMIAVLVLGCMLLPCIIPLATRSVRMAIESTTKQKVASQILALRPWTWESPSPADEQAMLISGG</sequence>
<evidence type="ECO:0000256" key="1">
    <source>
        <dbReference type="SAM" id="Phobius"/>
    </source>
</evidence>
<proteinExistence type="predicted"/>
<evidence type="ECO:0000313" key="3">
    <source>
        <dbReference type="Proteomes" id="UP000694393"/>
    </source>
</evidence>
<organism evidence="2 3">
    <name type="scientific">Pelusios castaneus</name>
    <name type="common">West African mud turtle</name>
    <dbReference type="NCBI Taxonomy" id="367368"/>
    <lineage>
        <taxon>Eukaryota</taxon>
        <taxon>Metazoa</taxon>
        <taxon>Chordata</taxon>
        <taxon>Craniata</taxon>
        <taxon>Vertebrata</taxon>
        <taxon>Euteleostomi</taxon>
        <taxon>Archelosauria</taxon>
        <taxon>Testudinata</taxon>
        <taxon>Testudines</taxon>
        <taxon>Pleurodira</taxon>
        <taxon>Pelomedusidae</taxon>
        <taxon>Pelusios</taxon>
    </lineage>
</organism>